<proteinExistence type="predicted"/>
<dbReference type="AlphaFoldDB" id="A0A212A6X6"/>
<gene>
    <name evidence="2" type="ORF">CDV49_18905</name>
</gene>
<accession>A0A212A6X6</accession>
<comment type="caution">
    <text evidence="2">The sequence shown here is derived from an EMBL/GenBank/DDBJ whole genome shotgun (WGS) entry which is preliminary data.</text>
</comment>
<sequence>MTLRLILTRHAKSSWGDPTAADFDRKLNNRGQQAATDIGQWLAESGYLPQQVLCSTAMRTRQTWERMAQHLPEPEALHLVPELYHAEPAVLLSLLRQAEAPVVALIGHNPGIGEFAQRIVSDPPVHRDFGRYPTGATLIVDFEEDRWKDIVPRSGRTVDFVTPRDLER</sequence>
<dbReference type="Gene3D" id="3.40.50.1240">
    <property type="entry name" value="Phosphoglycerate mutase-like"/>
    <property type="match status" value="1"/>
</dbReference>
<dbReference type="SMART" id="SM00855">
    <property type="entry name" value="PGAM"/>
    <property type="match status" value="1"/>
</dbReference>
<organism evidence="2 3">
    <name type="scientific">Haematobacter genomosp. 1</name>
    <dbReference type="NCBI Taxonomy" id="366618"/>
    <lineage>
        <taxon>Bacteria</taxon>
        <taxon>Pseudomonadati</taxon>
        <taxon>Pseudomonadota</taxon>
        <taxon>Alphaproteobacteria</taxon>
        <taxon>Rhodobacterales</taxon>
        <taxon>Paracoccaceae</taxon>
        <taxon>Haematobacter</taxon>
    </lineage>
</organism>
<dbReference type="CDD" id="cd07067">
    <property type="entry name" value="HP_PGM_like"/>
    <property type="match status" value="1"/>
</dbReference>
<evidence type="ECO:0000313" key="3">
    <source>
        <dbReference type="Proteomes" id="UP000196878"/>
    </source>
</evidence>
<keyword evidence="3" id="KW-1185">Reference proteome</keyword>
<dbReference type="RefSeq" id="WP_088216856.1">
    <property type="nucleotide sequence ID" value="NZ_NIPW01000054.1"/>
</dbReference>
<dbReference type="Pfam" id="PF00300">
    <property type="entry name" value="His_Phos_1"/>
    <property type="match status" value="1"/>
</dbReference>
<dbReference type="EMBL" id="NIPW01000054">
    <property type="protein sequence ID" value="OWJ74738.1"/>
    <property type="molecule type" value="Genomic_DNA"/>
</dbReference>
<name>A0A212A6X6_9RHOB</name>
<dbReference type="InterPro" id="IPR029033">
    <property type="entry name" value="His_PPase_superfam"/>
</dbReference>
<protein>
    <submittedName>
        <fullName evidence="2">Phosphoglycerate mutase</fullName>
    </submittedName>
</protein>
<evidence type="ECO:0000256" key="1">
    <source>
        <dbReference type="PIRSR" id="PIRSR613078-2"/>
    </source>
</evidence>
<dbReference type="OrthoDB" id="9810154at2"/>
<reference evidence="2 3" key="1">
    <citation type="submission" date="2016-12" db="EMBL/GenBank/DDBJ databases">
        <title>Comparison of Traditional DNA-DNA Hybridization with In Silico Genomic Analysis.</title>
        <authorList>
            <person name="Nicholson A.C."/>
            <person name="Humrighouse B.W."/>
            <person name="Graziano J."/>
            <person name="Lasker B."/>
            <person name="Whitney A.M."/>
            <person name="Mcquiston J.R."/>
        </authorList>
    </citation>
    <scope>NUCLEOTIDE SEQUENCE [LARGE SCALE GENOMIC DNA]</scope>
    <source>
        <strain evidence="2 3">H2240</strain>
    </source>
</reference>
<dbReference type="PANTHER" id="PTHR47623">
    <property type="entry name" value="OS09G0287300 PROTEIN"/>
    <property type="match status" value="1"/>
</dbReference>
<dbReference type="InterPro" id="IPR013078">
    <property type="entry name" value="His_Pase_superF_clade-1"/>
</dbReference>
<dbReference type="SUPFAM" id="SSF53254">
    <property type="entry name" value="Phosphoglycerate mutase-like"/>
    <property type="match status" value="1"/>
</dbReference>
<dbReference type="Proteomes" id="UP000196878">
    <property type="component" value="Unassembled WGS sequence"/>
</dbReference>
<dbReference type="PANTHER" id="PTHR47623:SF1">
    <property type="entry name" value="OS09G0287300 PROTEIN"/>
    <property type="match status" value="1"/>
</dbReference>
<feature type="binding site" evidence="1">
    <location>
        <position position="59"/>
    </location>
    <ligand>
        <name>substrate</name>
    </ligand>
</feature>
<evidence type="ECO:0000313" key="2">
    <source>
        <dbReference type="EMBL" id="OWJ74738.1"/>
    </source>
</evidence>